<evidence type="ECO:0000256" key="9">
    <source>
        <dbReference type="ARBA" id="ARBA00023049"/>
    </source>
</evidence>
<keyword evidence="6 13" id="KW-0378">Hydrolase</keyword>
<dbReference type="OrthoDB" id="9782003at2"/>
<evidence type="ECO:0000256" key="10">
    <source>
        <dbReference type="ARBA" id="ARBA00023136"/>
    </source>
</evidence>
<dbReference type="eggNOG" id="COG0750">
    <property type="taxonomic scope" value="Bacteria"/>
</dbReference>
<feature type="transmembrane region" description="Helical" evidence="11">
    <location>
        <begin position="97"/>
        <end position="119"/>
    </location>
</feature>
<reference evidence="13" key="2">
    <citation type="submission" date="2014-09" db="EMBL/GenBank/DDBJ databases">
        <title>Criblamydia sequanensis harbors a mega-plasmid encoding arsenite resistance.</title>
        <authorList>
            <person name="Bertelli C."/>
            <person name="Goesmann A."/>
            <person name="Greub G."/>
        </authorList>
    </citation>
    <scope>NUCLEOTIDE SEQUENCE [LARGE SCALE GENOMIC DNA]</scope>
    <source>
        <strain evidence="13">CRIB-18</strain>
    </source>
</reference>
<reference evidence="13" key="1">
    <citation type="submission" date="2013-12" db="EMBL/GenBank/DDBJ databases">
        <authorList>
            <person name="Linke B."/>
        </authorList>
    </citation>
    <scope>NUCLEOTIDE SEQUENCE [LARGE SCALE GENOMIC DNA]</scope>
    <source>
        <strain evidence="13">CRIB-18</strain>
    </source>
</reference>
<evidence type="ECO:0000256" key="4">
    <source>
        <dbReference type="ARBA" id="ARBA00022670"/>
    </source>
</evidence>
<evidence type="ECO:0000313" key="13">
    <source>
        <dbReference type="EMBL" id="CDR34739.1"/>
    </source>
</evidence>
<evidence type="ECO:0000259" key="12">
    <source>
        <dbReference type="Pfam" id="PF02163"/>
    </source>
</evidence>
<keyword evidence="7" id="KW-0862">Zinc</keyword>
<keyword evidence="4" id="KW-0645">Protease</keyword>
<feature type="transmembrane region" description="Helical" evidence="11">
    <location>
        <begin position="6"/>
        <end position="26"/>
    </location>
</feature>
<dbReference type="InterPro" id="IPR036034">
    <property type="entry name" value="PDZ_sf"/>
</dbReference>
<comment type="cofactor">
    <cofactor evidence="1">
        <name>Zn(2+)</name>
        <dbReference type="ChEBI" id="CHEBI:29105"/>
    </cofactor>
</comment>
<evidence type="ECO:0000256" key="1">
    <source>
        <dbReference type="ARBA" id="ARBA00001947"/>
    </source>
</evidence>
<keyword evidence="8 11" id="KW-1133">Transmembrane helix</keyword>
<keyword evidence="5 11" id="KW-0812">Transmembrane</keyword>
<evidence type="ECO:0000256" key="7">
    <source>
        <dbReference type="ARBA" id="ARBA00022833"/>
    </source>
</evidence>
<comment type="caution">
    <text evidence="13">The sequence shown here is derived from an EMBL/GenBank/DDBJ whole genome shotgun (WGS) entry which is preliminary data.</text>
</comment>
<dbReference type="EMBL" id="CCEJ010000009">
    <property type="protein sequence ID" value="CDR34739.1"/>
    <property type="molecule type" value="Genomic_DNA"/>
</dbReference>
<sequence>MILSIILALLCLSFLIFIHELGHYFMARRVGMRVETFAIGFGRPIYSWVRNGVKWQIGWLPFGGYVRIKGQETEEGGDPYEIPDGFFGKSPWDRIKVAFAGPFMNIAFALLIFGLLYALGGREKNFSEFTHKIGWVDPKSQLYQAGIRPGDEITAYGSSAYSGIKDHLYMPMTQGDEIQVLGNKVNYFKKEKEPFKLSVKTYPNPLASDKGILTSGIVDSAHYIIYNKIGDKENPLLTGSPLENSGLQYGDRILWADGEVIFSLRQLNKILNDDRVYLTIERQGKILHKRVPRVEVQELKLDPEIRDELSDWQHEANLKSLKLNMLYALPYNLNNEAVIEKELKFIDRDTEEEAFPRHPFSDSEAPLLVGDKIIAVNGERIRFSYELLKLLQERKVTIIAERDSKILVPTNYDQSDNDFDDRTEWSDLKKIANSIGLEAPIRSSGNLILLKTVAPKKRSEFLEVQEDFAAAIQEERQRIEKIEDPEKRAYALNRLENEENQLQLGIPNVQDRKVTYNPGPIELFKGIIGEIYRTLYALLSGNLSPKWMSGPVGIVQVVHEGFMVSLKEVLYWIGFISLNLGVINLLPIPVLDGGTIVFALYEMVSGKRIKPKTMEKLIIPFGILIIGFFIFLTYHDLARVFKNIFPE</sequence>
<dbReference type="CDD" id="cd06163">
    <property type="entry name" value="S2P-M50_PDZ_RseP-like"/>
    <property type="match status" value="1"/>
</dbReference>
<feature type="transmembrane region" description="Helical" evidence="11">
    <location>
        <begin position="569"/>
        <end position="601"/>
    </location>
</feature>
<dbReference type="Proteomes" id="UP000031552">
    <property type="component" value="Unassembled WGS sequence"/>
</dbReference>
<feature type="transmembrane region" description="Helical" evidence="11">
    <location>
        <begin position="617"/>
        <end position="635"/>
    </location>
</feature>
<evidence type="ECO:0000256" key="6">
    <source>
        <dbReference type="ARBA" id="ARBA00022801"/>
    </source>
</evidence>
<keyword evidence="9 13" id="KW-0482">Metalloprotease</keyword>
<dbReference type="PANTHER" id="PTHR42837:SF2">
    <property type="entry name" value="MEMBRANE METALLOPROTEASE ARASP2, CHLOROPLASTIC-RELATED"/>
    <property type="match status" value="1"/>
</dbReference>
<protein>
    <submittedName>
        <fullName evidence="13">Zinc metalloprotease</fullName>
        <ecNumber evidence="13">3.4.24.-</ecNumber>
    </submittedName>
</protein>
<evidence type="ECO:0000256" key="5">
    <source>
        <dbReference type="ARBA" id="ARBA00022692"/>
    </source>
</evidence>
<dbReference type="GO" id="GO:0016020">
    <property type="term" value="C:membrane"/>
    <property type="evidence" value="ECO:0007669"/>
    <property type="project" value="UniProtKB-SubCell"/>
</dbReference>
<dbReference type="RefSeq" id="WP_041018278.1">
    <property type="nucleotide sequence ID" value="NZ_CCEJ010000009.1"/>
</dbReference>
<dbReference type="InterPro" id="IPR004387">
    <property type="entry name" value="Pept_M50_Zn"/>
</dbReference>
<dbReference type="InterPro" id="IPR008915">
    <property type="entry name" value="Peptidase_M50"/>
</dbReference>
<dbReference type="Pfam" id="PF02163">
    <property type="entry name" value="Peptidase_M50"/>
    <property type="match status" value="1"/>
</dbReference>
<keyword evidence="14" id="KW-1185">Reference proteome</keyword>
<proteinExistence type="inferred from homology"/>
<evidence type="ECO:0000256" key="8">
    <source>
        <dbReference type="ARBA" id="ARBA00022989"/>
    </source>
</evidence>
<gene>
    <name evidence="13" type="ORF">CSEC_1932</name>
</gene>
<evidence type="ECO:0000256" key="11">
    <source>
        <dbReference type="SAM" id="Phobius"/>
    </source>
</evidence>
<evidence type="ECO:0000313" key="14">
    <source>
        <dbReference type="Proteomes" id="UP000031552"/>
    </source>
</evidence>
<keyword evidence="10 11" id="KW-0472">Membrane</keyword>
<comment type="subcellular location">
    <subcellularLocation>
        <location evidence="2">Membrane</location>
        <topology evidence="2">Multi-pass membrane protein</topology>
    </subcellularLocation>
</comment>
<dbReference type="GO" id="GO:0004222">
    <property type="term" value="F:metalloendopeptidase activity"/>
    <property type="evidence" value="ECO:0007669"/>
    <property type="project" value="InterPro"/>
</dbReference>
<dbReference type="GO" id="GO:0006508">
    <property type="term" value="P:proteolysis"/>
    <property type="evidence" value="ECO:0007669"/>
    <property type="project" value="UniProtKB-KW"/>
</dbReference>
<dbReference type="AlphaFoldDB" id="A0A090E245"/>
<accession>A0A090E245</accession>
<dbReference type="STRING" id="1437425.CSEC_1932"/>
<dbReference type="SUPFAM" id="SSF50156">
    <property type="entry name" value="PDZ domain-like"/>
    <property type="match status" value="2"/>
</dbReference>
<organism evidence="13 14">
    <name type="scientific">Candidatus Criblamydia sequanensis CRIB-18</name>
    <dbReference type="NCBI Taxonomy" id="1437425"/>
    <lineage>
        <taxon>Bacteria</taxon>
        <taxon>Pseudomonadati</taxon>
        <taxon>Chlamydiota</taxon>
        <taxon>Chlamydiia</taxon>
        <taxon>Parachlamydiales</taxon>
        <taxon>Candidatus Criblamydiaceae</taxon>
        <taxon>Candidatus Criblamydia</taxon>
    </lineage>
</organism>
<dbReference type="EC" id="3.4.24.-" evidence="13"/>
<dbReference type="PANTHER" id="PTHR42837">
    <property type="entry name" value="REGULATOR OF SIGMA-E PROTEASE RSEP"/>
    <property type="match status" value="1"/>
</dbReference>
<name>A0A090E245_9BACT</name>
<evidence type="ECO:0000256" key="3">
    <source>
        <dbReference type="ARBA" id="ARBA00007931"/>
    </source>
</evidence>
<evidence type="ECO:0000256" key="2">
    <source>
        <dbReference type="ARBA" id="ARBA00004141"/>
    </source>
</evidence>
<dbReference type="Gene3D" id="2.30.42.10">
    <property type="match status" value="1"/>
</dbReference>
<feature type="domain" description="Peptidase M50" evidence="12">
    <location>
        <begin position="8"/>
        <end position="626"/>
    </location>
</feature>
<comment type="similarity">
    <text evidence="3">Belongs to the peptidase M50B family.</text>
</comment>